<keyword evidence="6" id="KW-1133">Transmembrane helix</keyword>
<gene>
    <name evidence="8" type="primary">sppA</name>
    <name evidence="8" type="ORF">O1D97_00885</name>
</gene>
<feature type="domain" description="Peptidase S49" evidence="7">
    <location>
        <begin position="165"/>
        <end position="305"/>
    </location>
</feature>
<comment type="similarity">
    <text evidence="1">Belongs to the peptidase S49 family.</text>
</comment>
<sequence length="344" mass="37771">MSWTEEEDNVQGAKDLYQEERASKVTPSSSEVGAKKESMDTSIYTLLEKVLEENVREKRRSRRWKIFFRFAFLAVFIGVSIVSFNRVEYGESAINKPFVAVLPLNGVIGAGEQIDSNVVVTLLDSAYEESSLQGVVIRLNSPGGSPVHSGIIYDAIKEKKTLYPNVPVVVVVEDMAASGGYYIAAAADAIYVDKASLLGSIGVISSGFDLSGLIEKIGVQRRTFTAGDNKAFMDPFVPMSDEAKSKWQSVLDETHQQFIEAVRNGRGEKLKETQDVFSGMVFSGAQSVKMGLADDLLSFNKVLDSKFNGVETVYFEPTKEPWEEFAKSIGVGVVVELLSTAKIR</sequence>
<keyword evidence="9" id="KW-1185">Reference proteome</keyword>
<dbReference type="InterPro" id="IPR002142">
    <property type="entry name" value="Peptidase_S49"/>
</dbReference>
<accession>A0ABT4JPD9</accession>
<evidence type="ECO:0000313" key="8">
    <source>
        <dbReference type="EMBL" id="MCZ2720232.1"/>
    </source>
</evidence>
<keyword evidence="6" id="KW-0472">Membrane</keyword>
<dbReference type="Pfam" id="PF01343">
    <property type="entry name" value="Peptidase_S49"/>
    <property type="match status" value="1"/>
</dbReference>
<dbReference type="Proteomes" id="UP001149719">
    <property type="component" value="Unassembled WGS sequence"/>
</dbReference>
<dbReference type="CDD" id="cd07023">
    <property type="entry name" value="S49_Sppa_N_C"/>
    <property type="match status" value="1"/>
</dbReference>
<keyword evidence="4" id="KW-0720">Serine protease</keyword>
<dbReference type="Gene3D" id="3.90.226.10">
    <property type="entry name" value="2-enoyl-CoA Hydratase, Chain A, domain 1"/>
    <property type="match status" value="1"/>
</dbReference>
<dbReference type="NCBIfam" id="TIGR00706">
    <property type="entry name" value="SppA_dom"/>
    <property type="match status" value="1"/>
</dbReference>
<dbReference type="EMBL" id="JAPUBN010000006">
    <property type="protein sequence ID" value="MCZ2720232.1"/>
    <property type="molecule type" value="Genomic_DNA"/>
</dbReference>
<reference evidence="8" key="1">
    <citation type="submission" date="2022-12" db="EMBL/GenBank/DDBJ databases">
        <title>Marinomonas 15G1-11 sp. nov, isolated from marine algae.</title>
        <authorList>
            <person name="Butt M."/>
            <person name="Choi D.G."/>
            <person name="Kim J.M."/>
            <person name="Lee J.K."/>
            <person name="Baek J.H."/>
            <person name="Jeon C.O."/>
        </authorList>
    </citation>
    <scope>NUCLEOTIDE SEQUENCE</scope>
    <source>
        <strain evidence="8">15G1-11</strain>
    </source>
</reference>
<evidence type="ECO:0000256" key="6">
    <source>
        <dbReference type="SAM" id="Phobius"/>
    </source>
</evidence>
<comment type="caution">
    <text evidence="8">The sequence shown here is derived from an EMBL/GenBank/DDBJ whole genome shotgun (WGS) entry which is preliminary data.</text>
</comment>
<evidence type="ECO:0000256" key="1">
    <source>
        <dbReference type="ARBA" id="ARBA00008683"/>
    </source>
</evidence>
<evidence type="ECO:0000259" key="7">
    <source>
        <dbReference type="Pfam" id="PF01343"/>
    </source>
</evidence>
<feature type="region of interest" description="Disordered" evidence="5">
    <location>
        <begin position="1"/>
        <end position="36"/>
    </location>
</feature>
<proteinExistence type="inferred from homology"/>
<feature type="transmembrane region" description="Helical" evidence="6">
    <location>
        <begin position="66"/>
        <end position="84"/>
    </location>
</feature>
<evidence type="ECO:0000313" key="9">
    <source>
        <dbReference type="Proteomes" id="UP001149719"/>
    </source>
</evidence>
<organism evidence="8 9">
    <name type="scientific">Marinomonas phaeophyticola</name>
    <dbReference type="NCBI Taxonomy" id="3004091"/>
    <lineage>
        <taxon>Bacteria</taxon>
        <taxon>Pseudomonadati</taxon>
        <taxon>Pseudomonadota</taxon>
        <taxon>Gammaproteobacteria</taxon>
        <taxon>Oceanospirillales</taxon>
        <taxon>Oceanospirillaceae</taxon>
        <taxon>Marinomonas</taxon>
    </lineage>
</organism>
<dbReference type="SUPFAM" id="SSF52096">
    <property type="entry name" value="ClpP/crotonase"/>
    <property type="match status" value="1"/>
</dbReference>
<dbReference type="PANTHER" id="PTHR42987">
    <property type="entry name" value="PEPTIDASE S49"/>
    <property type="match status" value="1"/>
</dbReference>
<evidence type="ECO:0000256" key="4">
    <source>
        <dbReference type="ARBA" id="ARBA00022825"/>
    </source>
</evidence>
<dbReference type="InterPro" id="IPR029045">
    <property type="entry name" value="ClpP/crotonase-like_dom_sf"/>
</dbReference>
<evidence type="ECO:0000256" key="2">
    <source>
        <dbReference type="ARBA" id="ARBA00022670"/>
    </source>
</evidence>
<keyword evidence="6" id="KW-0812">Transmembrane</keyword>
<keyword evidence="3" id="KW-0378">Hydrolase</keyword>
<dbReference type="Gene3D" id="6.20.330.10">
    <property type="match status" value="1"/>
</dbReference>
<evidence type="ECO:0000256" key="5">
    <source>
        <dbReference type="SAM" id="MobiDB-lite"/>
    </source>
</evidence>
<protein>
    <submittedName>
        <fullName evidence="8">Signal peptide peptidase SppA</fullName>
    </submittedName>
</protein>
<dbReference type="InterPro" id="IPR047272">
    <property type="entry name" value="S49_SppA_C"/>
</dbReference>
<dbReference type="PANTHER" id="PTHR42987:SF8">
    <property type="entry name" value="PROTEINASE"/>
    <property type="match status" value="1"/>
</dbReference>
<name>A0ABT4JPD9_9GAMM</name>
<keyword evidence="2" id="KW-0645">Protease</keyword>
<dbReference type="RefSeq" id="WP_269121966.1">
    <property type="nucleotide sequence ID" value="NZ_JAPUBN010000006.1"/>
</dbReference>
<dbReference type="InterPro" id="IPR004635">
    <property type="entry name" value="Pept_S49_SppA"/>
</dbReference>
<evidence type="ECO:0000256" key="3">
    <source>
        <dbReference type="ARBA" id="ARBA00022801"/>
    </source>
</evidence>